<evidence type="ECO:0000256" key="8">
    <source>
        <dbReference type="SAM" id="MobiDB-lite"/>
    </source>
</evidence>
<dbReference type="SUPFAM" id="SSF117839">
    <property type="entry name" value="WWE domain"/>
    <property type="match status" value="1"/>
</dbReference>
<evidence type="ECO:0000256" key="2">
    <source>
        <dbReference type="ARBA" id="ARBA00022676"/>
    </source>
</evidence>
<dbReference type="Gene3D" id="3.90.228.10">
    <property type="match status" value="1"/>
</dbReference>
<keyword evidence="6" id="KW-0694">RNA-binding</keyword>
<evidence type="ECO:0000256" key="6">
    <source>
        <dbReference type="PROSITE-ProRule" id="PRU00176"/>
    </source>
</evidence>
<evidence type="ECO:0000313" key="13">
    <source>
        <dbReference type="EMBL" id="PVD29843.1"/>
    </source>
</evidence>
<feature type="domain" description="Macro" evidence="12">
    <location>
        <begin position="434"/>
        <end position="618"/>
    </location>
</feature>
<name>A0A2T7P8V1_POMCA</name>
<comment type="subcellular location">
    <subcellularLocation>
        <location evidence="1">Nucleus</location>
    </subcellularLocation>
</comment>
<sequence length="1041" mass="117321">MASKQEDDVVTANPGNKYSAGSAHVASSEHCPDGSVHTPPQVMADRVLVKGLRHVNAYELELYMEGRADAYVKSILYGDDGMAIVIFAGTIDLQKIQESIIKRQFKNMTLEVEPITGCRMIQVLGLPESPDLSEDLLKKYFENQDLSGGGKVTRVQLGDKGDFAVITFADDKVASDVLGKSHTLEQKSLTLLPFYHCLGPSGGRINPPVNITERQSQSESAQHRMKKRFNERCEEVPVDVNTYSLFVKNHTAMKEIRERSPQLKVTYDELNELLRLTGTESEIDEVKKFCQKINVSHHTWDMEVTRELFHQTEAQSSLQTMCHESDPEGGTVQVVSAYQRAIESIKMMIVSTEQTLNLPLLSRFLTSAEGKKEVAGIEKGLKCKILYSNNQDFTSAQSGGSGLSGLQIGDQGATFTTGATGGFIPRNFAEPKIPAKGKILPAKPRISVNTMSDITKEKQDVLVNSSNKSLNLSWGQVSKDLLRVGGRQLQQDCTKKYPKGINFGEIAVTGKGHPVGLFCKNVIHCCLKEEKDQKKIEEMIKETTSKCLQKVNEMGHSSIGFPAIGTGTLKFPPKIVAKAMFEAAVEFGHKNPYCHVKDVVFILHEKDQVVAKAFNEVKDEYAEVSEDSESDLQANPNLQGTKKYGFFEETSRPLAVVFVGLDPGIPQQAEKALIRSYEAGIKHLTIPAQDLNCWDDLHISHLIHTCKVHSVDLTLMFESKTIGLCGFLEDVSNVRDSEIMKVAQQYTHVRRHARLMSKQVRWCWIEVDTAREKVRPYDETNNYMIEKSYREGHLTVFVSDVNHQVFQVRFNTMDEIPEHISNTSAPVRVIRQDLVYDVPDAPLPLEWSPMGTDYKVEVTKDSPDYSRTVELFRSSYRQPSCKILEVYRIENPTLHRQYIAKMAELRNSLPFDTLVERVPLWHGTKRDRVHSIITHGFNRSYCEQKDSRNVYGNGVYFATSAEHAARQEYAAADDQGRRRVFLCRVLVGQYTRGQKGMRFLPPIPDSKERYYNSAVDDPKDPSLFVVFNDTQAYPKYLIVFQ</sequence>
<dbReference type="InterPro" id="IPR012677">
    <property type="entry name" value="Nucleotide-bd_a/b_plait_sf"/>
</dbReference>
<dbReference type="Gene3D" id="3.40.220.10">
    <property type="entry name" value="Leucine Aminopeptidase, subunit E, domain 1"/>
    <property type="match status" value="1"/>
</dbReference>
<dbReference type="InterPro" id="IPR002589">
    <property type="entry name" value="Macro_dom"/>
</dbReference>
<dbReference type="Pfam" id="PF02825">
    <property type="entry name" value="WWE"/>
    <property type="match status" value="1"/>
</dbReference>
<dbReference type="SUPFAM" id="SSF56399">
    <property type="entry name" value="ADP-ribosylation"/>
    <property type="match status" value="1"/>
</dbReference>
<dbReference type="InterPro" id="IPR012317">
    <property type="entry name" value="Poly(ADP-ribose)pol_cat_dom"/>
</dbReference>
<dbReference type="Gene3D" id="3.30.720.50">
    <property type="match status" value="1"/>
</dbReference>
<feature type="domain" description="RRM" evidence="9">
    <location>
        <begin position="119"/>
        <end position="204"/>
    </location>
</feature>
<feature type="domain" description="WWE" evidence="10">
    <location>
        <begin position="748"/>
        <end position="832"/>
    </location>
</feature>
<dbReference type="AlphaFoldDB" id="A0A2T7P8V1"/>
<keyword evidence="14" id="KW-1185">Reference proteome</keyword>
<evidence type="ECO:0000256" key="1">
    <source>
        <dbReference type="ARBA" id="ARBA00004123"/>
    </source>
</evidence>
<keyword evidence="3 7" id="KW-0808">Transferase</keyword>
<dbReference type="SUPFAM" id="SSF52949">
    <property type="entry name" value="Macro domain-like"/>
    <property type="match status" value="1"/>
</dbReference>
<dbReference type="PANTHER" id="PTHR14453:SF67">
    <property type="entry name" value="POLY [ADP-RIBOSE] POLYMERASE"/>
    <property type="match status" value="1"/>
</dbReference>
<dbReference type="OrthoDB" id="6085847at2759"/>
<evidence type="ECO:0000259" key="10">
    <source>
        <dbReference type="PROSITE" id="PS50918"/>
    </source>
</evidence>
<dbReference type="GO" id="GO:0003950">
    <property type="term" value="F:NAD+ poly-ADP-ribosyltransferase activity"/>
    <property type="evidence" value="ECO:0007669"/>
    <property type="project" value="UniProtKB-UniRule"/>
</dbReference>
<dbReference type="EMBL" id="PZQS01000005">
    <property type="protein sequence ID" value="PVD29843.1"/>
    <property type="molecule type" value="Genomic_DNA"/>
</dbReference>
<evidence type="ECO:0000259" key="9">
    <source>
        <dbReference type="PROSITE" id="PS50102"/>
    </source>
</evidence>
<dbReference type="GO" id="GO:0005737">
    <property type="term" value="C:cytoplasm"/>
    <property type="evidence" value="ECO:0007669"/>
    <property type="project" value="TreeGrafter"/>
</dbReference>
<dbReference type="Pfam" id="PF01661">
    <property type="entry name" value="Macro"/>
    <property type="match status" value="1"/>
</dbReference>
<comment type="caution">
    <text evidence="13">The sequence shown here is derived from an EMBL/GenBank/DDBJ whole genome shotgun (WGS) entry which is preliminary data.</text>
</comment>
<dbReference type="Pfam" id="PF23085">
    <property type="entry name" value="RRM_PARP14_3"/>
    <property type="match status" value="1"/>
</dbReference>
<keyword evidence="2 7" id="KW-0328">Glycosyltransferase</keyword>
<dbReference type="InterPro" id="IPR043472">
    <property type="entry name" value="Macro_dom-like"/>
</dbReference>
<evidence type="ECO:0000256" key="7">
    <source>
        <dbReference type="RuleBase" id="RU362114"/>
    </source>
</evidence>
<keyword evidence="4 7" id="KW-0520">NAD</keyword>
<dbReference type="PANTHER" id="PTHR14453">
    <property type="entry name" value="PARP/ZINC FINGER CCCH TYPE DOMAIN CONTAINING PROTEIN"/>
    <property type="match status" value="1"/>
</dbReference>
<protein>
    <recommendedName>
        <fullName evidence="7">Poly [ADP-ribose] polymerase</fullName>
        <shortName evidence="7">PARP</shortName>
        <ecNumber evidence="7">2.4.2.-</ecNumber>
    </recommendedName>
</protein>
<dbReference type="GO" id="GO:0003714">
    <property type="term" value="F:transcription corepressor activity"/>
    <property type="evidence" value="ECO:0007669"/>
    <property type="project" value="TreeGrafter"/>
</dbReference>
<dbReference type="GO" id="GO:0003723">
    <property type="term" value="F:RNA binding"/>
    <property type="evidence" value="ECO:0007669"/>
    <property type="project" value="UniProtKB-UniRule"/>
</dbReference>
<gene>
    <name evidence="13" type="ORF">C0Q70_09100</name>
</gene>
<dbReference type="InterPro" id="IPR000504">
    <property type="entry name" value="RRM_dom"/>
</dbReference>
<evidence type="ECO:0000256" key="4">
    <source>
        <dbReference type="ARBA" id="ARBA00023027"/>
    </source>
</evidence>
<evidence type="ECO:0000256" key="5">
    <source>
        <dbReference type="ARBA" id="ARBA00023242"/>
    </source>
</evidence>
<dbReference type="EC" id="2.4.2.-" evidence="7"/>
<feature type="domain" description="PARP catalytic" evidence="11">
    <location>
        <begin position="841"/>
        <end position="1041"/>
    </location>
</feature>
<organism evidence="13 14">
    <name type="scientific">Pomacea canaliculata</name>
    <name type="common">Golden apple snail</name>
    <dbReference type="NCBI Taxonomy" id="400727"/>
    <lineage>
        <taxon>Eukaryota</taxon>
        <taxon>Metazoa</taxon>
        <taxon>Spiralia</taxon>
        <taxon>Lophotrochozoa</taxon>
        <taxon>Mollusca</taxon>
        <taxon>Gastropoda</taxon>
        <taxon>Caenogastropoda</taxon>
        <taxon>Architaenioglossa</taxon>
        <taxon>Ampullarioidea</taxon>
        <taxon>Ampullariidae</taxon>
        <taxon>Pomacea</taxon>
    </lineage>
</organism>
<dbReference type="PROSITE" id="PS51154">
    <property type="entry name" value="MACRO"/>
    <property type="match status" value="1"/>
</dbReference>
<feature type="region of interest" description="Disordered" evidence="8">
    <location>
        <begin position="1"/>
        <end position="37"/>
    </location>
</feature>
<dbReference type="GO" id="GO:0005634">
    <property type="term" value="C:nucleus"/>
    <property type="evidence" value="ECO:0007669"/>
    <property type="project" value="UniProtKB-SubCell"/>
</dbReference>
<dbReference type="Gene3D" id="3.30.70.330">
    <property type="match status" value="1"/>
</dbReference>
<dbReference type="GO" id="GO:0010629">
    <property type="term" value="P:negative regulation of gene expression"/>
    <property type="evidence" value="ECO:0007669"/>
    <property type="project" value="TreeGrafter"/>
</dbReference>
<dbReference type="PROSITE" id="PS50918">
    <property type="entry name" value="WWE"/>
    <property type="match status" value="1"/>
</dbReference>
<dbReference type="InterPro" id="IPR037197">
    <property type="entry name" value="WWE_dom_sf"/>
</dbReference>
<dbReference type="InterPro" id="IPR004170">
    <property type="entry name" value="WWE_dom"/>
</dbReference>
<evidence type="ECO:0000256" key="3">
    <source>
        <dbReference type="ARBA" id="ARBA00022679"/>
    </source>
</evidence>
<accession>A0A2T7P8V1</accession>
<dbReference type="Pfam" id="PF00644">
    <property type="entry name" value="PARP"/>
    <property type="match status" value="1"/>
</dbReference>
<dbReference type="PROSITE" id="PS50102">
    <property type="entry name" value="RRM"/>
    <property type="match status" value="1"/>
</dbReference>
<proteinExistence type="predicted"/>
<evidence type="ECO:0000259" key="11">
    <source>
        <dbReference type="PROSITE" id="PS51059"/>
    </source>
</evidence>
<dbReference type="Proteomes" id="UP000245119">
    <property type="component" value="Linkage Group LG5"/>
</dbReference>
<evidence type="ECO:0000313" key="14">
    <source>
        <dbReference type="Proteomes" id="UP000245119"/>
    </source>
</evidence>
<keyword evidence="5" id="KW-0539">Nucleus</keyword>
<reference evidence="13 14" key="1">
    <citation type="submission" date="2018-04" db="EMBL/GenBank/DDBJ databases">
        <title>The genome of golden apple snail Pomacea canaliculata provides insight into stress tolerance and invasive adaptation.</title>
        <authorList>
            <person name="Liu C."/>
            <person name="Liu B."/>
            <person name="Ren Y."/>
            <person name="Zhang Y."/>
            <person name="Wang H."/>
            <person name="Li S."/>
            <person name="Jiang F."/>
            <person name="Yin L."/>
            <person name="Zhang G."/>
            <person name="Qian W."/>
            <person name="Fan W."/>
        </authorList>
    </citation>
    <scope>NUCLEOTIDE SEQUENCE [LARGE SCALE GENOMIC DNA]</scope>
    <source>
        <strain evidence="13">SZHN2017</strain>
        <tissue evidence="13">Muscle</tissue>
    </source>
</reference>
<evidence type="ECO:0000259" key="12">
    <source>
        <dbReference type="PROSITE" id="PS51154"/>
    </source>
</evidence>
<dbReference type="InterPro" id="IPR052056">
    <property type="entry name" value="Mono-ARTD/PARP"/>
</dbReference>
<dbReference type="SMART" id="SM00506">
    <property type="entry name" value="A1pp"/>
    <property type="match status" value="1"/>
</dbReference>
<dbReference type="PROSITE" id="PS51059">
    <property type="entry name" value="PARP_CATALYTIC"/>
    <property type="match status" value="1"/>
</dbReference>